<reference evidence="4 5" key="1">
    <citation type="journal article" date="2011" name="J. Gen. Appl. Microbiol.">
        <title>Draft genome sequencing of the enigmatic yeast Saitoella complicata.</title>
        <authorList>
            <person name="Nishida H."/>
            <person name="Hamamoto M."/>
            <person name="Sugiyama J."/>
        </authorList>
    </citation>
    <scope>NUCLEOTIDE SEQUENCE [LARGE SCALE GENOMIC DNA]</scope>
    <source>
        <strain evidence="4 5">NRRL Y-17804</strain>
    </source>
</reference>
<dbReference type="PANTHER" id="PTHR10252">
    <property type="entry name" value="HISTONE-LIKE TRANSCRIPTION FACTOR CCAAT-RELATED"/>
    <property type="match status" value="1"/>
</dbReference>
<dbReference type="STRING" id="698492.A0A0E9NJ73"/>
<dbReference type="InterPro" id="IPR009072">
    <property type="entry name" value="Histone-fold"/>
</dbReference>
<dbReference type="GO" id="GO:0001046">
    <property type="term" value="F:core promoter sequence-specific DNA binding"/>
    <property type="evidence" value="ECO:0007669"/>
    <property type="project" value="TreeGrafter"/>
</dbReference>
<dbReference type="InterPro" id="IPR003958">
    <property type="entry name" value="CBFA_NFYB_domain"/>
</dbReference>
<evidence type="ECO:0000256" key="1">
    <source>
        <dbReference type="ARBA" id="ARBA00004123"/>
    </source>
</evidence>
<gene>
    <name evidence="4" type="ORF">G7K_4026-t1</name>
</gene>
<dbReference type="OrthoDB" id="653904at2759"/>
<dbReference type="Pfam" id="PF00808">
    <property type="entry name" value="CBFD_NFYB_HMF"/>
    <property type="match status" value="1"/>
</dbReference>
<dbReference type="Proteomes" id="UP000033140">
    <property type="component" value="Unassembled WGS sequence"/>
</dbReference>
<sequence>MAASKAYKTKFPVARIKKIMQADEDVGKVAQVTPIVISRALELFMQQIILASTAKTRERGAKRVTVGHMKQAVMETEMFDFLEEIVGRVGDVGGEGSPKEEE</sequence>
<keyword evidence="2" id="KW-0539">Nucleus</keyword>
<evidence type="ECO:0000256" key="2">
    <source>
        <dbReference type="ARBA" id="ARBA00023242"/>
    </source>
</evidence>
<feature type="domain" description="Transcription factor CBF/NF-Y/archaeal histone" evidence="3">
    <location>
        <begin position="10"/>
        <end position="73"/>
    </location>
</feature>
<dbReference type="GO" id="GO:0017054">
    <property type="term" value="C:negative cofactor 2 complex"/>
    <property type="evidence" value="ECO:0007669"/>
    <property type="project" value="TreeGrafter"/>
</dbReference>
<comment type="caution">
    <text evidence="4">The sequence shown here is derived from an EMBL/GenBank/DDBJ whole genome shotgun (WGS) entry which is preliminary data.</text>
</comment>
<dbReference type="InterPro" id="IPR050568">
    <property type="entry name" value="Transcr_DNA_Rep_Reg"/>
</dbReference>
<dbReference type="GO" id="GO:0046982">
    <property type="term" value="F:protein heterodimerization activity"/>
    <property type="evidence" value="ECO:0007669"/>
    <property type="project" value="InterPro"/>
</dbReference>
<dbReference type="EMBL" id="BACD03000027">
    <property type="protein sequence ID" value="GAO49889.1"/>
    <property type="molecule type" value="Genomic_DNA"/>
</dbReference>
<dbReference type="GO" id="GO:0016251">
    <property type="term" value="F:RNA polymerase II general transcription initiation factor activity"/>
    <property type="evidence" value="ECO:0007669"/>
    <property type="project" value="TreeGrafter"/>
</dbReference>
<dbReference type="RefSeq" id="XP_019021222.1">
    <property type="nucleotide sequence ID" value="XM_019166481.1"/>
</dbReference>
<dbReference type="AlphaFoldDB" id="A0A0E9NJ73"/>
<evidence type="ECO:0000313" key="4">
    <source>
        <dbReference type="EMBL" id="GAO49889.1"/>
    </source>
</evidence>
<evidence type="ECO:0000259" key="3">
    <source>
        <dbReference type="Pfam" id="PF00808"/>
    </source>
</evidence>
<comment type="subcellular location">
    <subcellularLocation>
        <location evidence="1">Nucleus</location>
    </subcellularLocation>
</comment>
<dbReference type="SUPFAM" id="SSF47113">
    <property type="entry name" value="Histone-fold"/>
    <property type="match status" value="1"/>
</dbReference>
<evidence type="ECO:0000313" key="5">
    <source>
        <dbReference type="Proteomes" id="UP000033140"/>
    </source>
</evidence>
<dbReference type="Gene3D" id="1.10.20.10">
    <property type="entry name" value="Histone, subunit A"/>
    <property type="match status" value="1"/>
</dbReference>
<dbReference type="OMA" id="AHKQCIE"/>
<organism evidence="4 5">
    <name type="scientific">Saitoella complicata (strain BCRC 22490 / CBS 7301 / JCM 7358 / NBRC 10748 / NRRL Y-17804)</name>
    <dbReference type="NCBI Taxonomy" id="698492"/>
    <lineage>
        <taxon>Eukaryota</taxon>
        <taxon>Fungi</taxon>
        <taxon>Dikarya</taxon>
        <taxon>Ascomycota</taxon>
        <taxon>Taphrinomycotina</taxon>
        <taxon>Taphrinomycotina incertae sedis</taxon>
        <taxon>Saitoella</taxon>
    </lineage>
</organism>
<name>A0A0E9NJ73_SAICN</name>
<reference evidence="4 5" key="2">
    <citation type="journal article" date="2014" name="J. Gen. Appl. Microbiol.">
        <title>The early diverging ascomycetous budding yeast Saitoella complicata has three histone deacetylases belonging to the Clr6, Hos2, and Rpd3 lineages.</title>
        <authorList>
            <person name="Nishida H."/>
            <person name="Matsumoto T."/>
            <person name="Kondo S."/>
            <person name="Hamamoto M."/>
            <person name="Yoshikawa H."/>
        </authorList>
    </citation>
    <scope>NUCLEOTIDE SEQUENCE [LARGE SCALE GENOMIC DNA]</scope>
    <source>
        <strain evidence="4 5">NRRL Y-17804</strain>
    </source>
</reference>
<protein>
    <recommendedName>
        <fullName evidence="3">Transcription factor CBF/NF-Y/archaeal histone domain-containing protein</fullName>
    </recommendedName>
</protein>
<dbReference type="CDD" id="cd22906">
    <property type="entry name" value="HFD_DRAP1"/>
    <property type="match status" value="1"/>
</dbReference>
<accession>A0A0E9NJ73</accession>
<proteinExistence type="predicted"/>
<reference evidence="4 5" key="3">
    <citation type="journal article" date="2015" name="Genome Announc.">
        <title>Draft Genome Sequence of the Archiascomycetous Yeast Saitoella complicata.</title>
        <authorList>
            <person name="Yamauchi K."/>
            <person name="Kondo S."/>
            <person name="Hamamoto M."/>
            <person name="Takahashi Y."/>
            <person name="Ogura Y."/>
            <person name="Hayashi T."/>
            <person name="Nishida H."/>
        </authorList>
    </citation>
    <scope>NUCLEOTIDE SEQUENCE [LARGE SCALE GENOMIC DNA]</scope>
    <source>
        <strain evidence="4 5">NRRL Y-17804</strain>
    </source>
</reference>
<keyword evidence="5" id="KW-1185">Reference proteome</keyword>
<dbReference type="PANTHER" id="PTHR10252:SF5">
    <property type="entry name" value="DR1-ASSOCIATED COREPRESSOR"/>
    <property type="match status" value="1"/>
</dbReference>